<comment type="cofactor">
    <cofactor evidence="1">
        <name>pyridoxal 5'-phosphate</name>
        <dbReference type="ChEBI" id="CHEBI:597326"/>
    </cofactor>
</comment>
<dbReference type="PANTHER" id="PTHR30244">
    <property type="entry name" value="TRANSAMINASE"/>
    <property type="match status" value="1"/>
</dbReference>
<name>A0A1H2LWZ0_9ACTN</name>
<keyword evidence="4" id="KW-1185">Reference proteome</keyword>
<dbReference type="STRING" id="546874.SAMN04488544_0988"/>
<evidence type="ECO:0000313" key="3">
    <source>
        <dbReference type="EMBL" id="SDU85384.1"/>
    </source>
</evidence>
<dbReference type="Proteomes" id="UP000198825">
    <property type="component" value="Chromosome I"/>
</dbReference>
<dbReference type="GO" id="GO:0030170">
    <property type="term" value="F:pyridoxal phosphate binding"/>
    <property type="evidence" value="ECO:0007669"/>
    <property type="project" value="TreeGrafter"/>
</dbReference>
<dbReference type="Pfam" id="PF01041">
    <property type="entry name" value="DegT_DnrJ_EryC1"/>
    <property type="match status" value="1"/>
</dbReference>
<dbReference type="Gene3D" id="3.40.640.10">
    <property type="entry name" value="Type I PLP-dependent aspartate aminotransferase-like (Major domain)"/>
    <property type="match status" value="1"/>
</dbReference>
<accession>A0A1H2LWZ0</accession>
<gene>
    <name evidence="3" type="ORF">SAMN04488544_0988</name>
</gene>
<comment type="similarity">
    <text evidence="2">Belongs to the DegT/DnrJ/EryC1 family.</text>
</comment>
<dbReference type="PANTHER" id="PTHR30244:SF34">
    <property type="entry name" value="DTDP-4-AMINO-4,6-DIDEOXYGALACTOSE TRANSAMINASE"/>
    <property type="match status" value="1"/>
</dbReference>
<keyword evidence="3" id="KW-0032">Aminotransferase</keyword>
<proteinExistence type="inferred from homology"/>
<dbReference type="InterPro" id="IPR000653">
    <property type="entry name" value="DegT/StrS_aminotransferase"/>
</dbReference>
<dbReference type="InterPro" id="IPR015421">
    <property type="entry name" value="PyrdxlP-dep_Trfase_major"/>
</dbReference>
<dbReference type="AlphaFoldDB" id="A0A1H2LWZ0"/>
<reference evidence="4" key="1">
    <citation type="submission" date="2016-10" db="EMBL/GenBank/DDBJ databases">
        <authorList>
            <person name="Varghese N."/>
            <person name="Submissions S."/>
        </authorList>
    </citation>
    <scope>NUCLEOTIDE SEQUENCE [LARGE SCALE GENOMIC DNA]</scope>
    <source>
        <strain evidence="4">DSM 21743</strain>
    </source>
</reference>
<keyword evidence="2" id="KW-0663">Pyridoxal phosphate</keyword>
<dbReference type="SUPFAM" id="SSF53383">
    <property type="entry name" value="PLP-dependent transferases"/>
    <property type="match status" value="1"/>
</dbReference>
<dbReference type="EMBL" id="LT629799">
    <property type="protein sequence ID" value="SDU85384.1"/>
    <property type="molecule type" value="Genomic_DNA"/>
</dbReference>
<evidence type="ECO:0000256" key="1">
    <source>
        <dbReference type="ARBA" id="ARBA00001933"/>
    </source>
</evidence>
<evidence type="ECO:0000313" key="4">
    <source>
        <dbReference type="Proteomes" id="UP000198825"/>
    </source>
</evidence>
<sequence length="404" mass="42492">MATTLALHPRHRLDLRAVDLAHGLLALGVDRAPAEAVLARAGVPDDGLVAASVRSGWLLLLETVGWAAGAEVLVSAVTHPEMPALVAAAGLVPVPVEVDLATLLPSEEALAVAVTPRTRAVLVAQLFGGRADLDALARWCAERHLLLVEDAAQAWAGAGSLASAADMTLVSFGLLKTATAAGGAVLRVRDPHLRAAMAGTALGWPAQARRAYAVRLLRAALLLGLARRPVYGAFLAVCRRLGRDADEVLDALSRPRGAGDLVAQLRRRPCAPLVALLAHRLRADDPSTARVRARAAAGERLREGLPTGSLPGDRVARRTHWLFPARASDSARLVRRLRVVGVDASGATSNLVALTEDGPAADLMRHVVYVPAYPELPAAVVRAVHEVLQSETRAEHVREASRAG</sequence>
<dbReference type="OrthoDB" id="9804264at2"/>
<dbReference type="GO" id="GO:0008483">
    <property type="term" value="F:transaminase activity"/>
    <property type="evidence" value="ECO:0007669"/>
    <property type="project" value="UniProtKB-KW"/>
</dbReference>
<dbReference type="GO" id="GO:0000271">
    <property type="term" value="P:polysaccharide biosynthetic process"/>
    <property type="evidence" value="ECO:0007669"/>
    <property type="project" value="TreeGrafter"/>
</dbReference>
<organism evidence="3 4">
    <name type="scientific">Microlunatus sagamiharensis</name>
    <dbReference type="NCBI Taxonomy" id="546874"/>
    <lineage>
        <taxon>Bacteria</taxon>
        <taxon>Bacillati</taxon>
        <taxon>Actinomycetota</taxon>
        <taxon>Actinomycetes</taxon>
        <taxon>Propionibacteriales</taxon>
        <taxon>Propionibacteriaceae</taxon>
        <taxon>Microlunatus</taxon>
    </lineage>
</organism>
<dbReference type="InterPro" id="IPR015424">
    <property type="entry name" value="PyrdxlP-dep_Trfase"/>
</dbReference>
<dbReference type="RefSeq" id="WP_091073487.1">
    <property type="nucleotide sequence ID" value="NZ_LT629799.1"/>
</dbReference>
<keyword evidence="3" id="KW-0808">Transferase</keyword>
<protein>
    <submittedName>
        <fullName evidence="3">DegT/DnrJ/EryC1/StrS aminotransferase family protein</fullName>
    </submittedName>
</protein>
<evidence type="ECO:0000256" key="2">
    <source>
        <dbReference type="RuleBase" id="RU004508"/>
    </source>
</evidence>